<feature type="region of interest" description="Disordered" evidence="1">
    <location>
        <begin position="273"/>
        <end position="295"/>
    </location>
</feature>
<feature type="compositionally biased region" description="Gly residues" evidence="1">
    <location>
        <begin position="699"/>
        <end position="710"/>
    </location>
</feature>
<sequence>MNLEPESGEPLAAALPSRQSRLHYSFLKLSLPLHLHNEEDDDYGSTVINGRGTESETSLELPSEDGDVDSPSSDSGCNFGSDGGDCSEPDGVGKPLDDGPLTDSGIPRFRQPIQRNHARRESLSSLLATFGPNNDFGEGNDGLTQQQRREQAQIDRASEAVREALVSKKLLDAKLCGARIPAHHLHRQHQHSNHHQAAAGLGSPSWHTHSLPHAMPHATLPAPGVAARASVSPLDRTPRSSSPGLAELVAGGVGGAGSMRTLGAVKGGSAVTASHLSHAHSRTHTAASAPNSPMAAAALRRRQLMQAARGGGGGGGGANGAAAHHPGVSTAERRRSTWRRNSIAGTDTGASLLAASTSDHHAGSGARGHGGGEGIPTSTGSMSTSTMPLMCGAELLCPGARAGEGGGGGTSDWEEEFCEDGSDGVVDLGSLVRGERRRLANVRSKVTDMLRSQQRYQGLLASRPADPSAALTLTAEELTASVIPTAARPPAGVELKVPPDDIRFSGVKLRFLMGLLEALEQQPGLCGSTSELVSRLVVPLTADHRCRLLDLIPPELRGQPHHYICHAWTCSARELLRTLRREMLPTPPPPTPPAPPQPQAGSSSNAMGAAAGLGLGKATARAAAAAAAVAGTGSGTTRAPAASGRGLKGGGGGSSGRDAGLATSSAAGRSVAGAVGPPDPQHRVGRHGEQVDRAQCPGSVGGGRVPGGLAPGAHLPQLSPLAPALASAPAPAAGPPGVRRPPSAAFEATVALRADVDVGAGAGTEAAEAGRSTFLPSIAAAAGAGGGGGGNAGTPGCCGPRGVSTPGGIPATAATSPSWAGTDAGEGGWEQQRRSQEAWKRLHKTYKEELELALDQVVWIDLVCNNQHSAVKKDYGKIARTVVSCGSTVLVLDPELTALGRTWCLYEVMHCLRCKRHLKVFRTQQQQQQQQPPARAPMSPQRGHRQTGTPRGKAGAPALAAGGDGASWAGSGNDKGAKKAIGGDLVAAAAAAGAAGPDAGAASGFPRGGCGFASECDRRWDRAVESLSIVDSRASCEADRVGILQEVLSSVGTAYVDEVVRAALRLSNSDRAQQLALRRAQLRSTLELLQPDPAVIGTEEYESNLARCREHLTSVLQQHYPEDLLRCIIPGDYVSDSARCWDMLCIFAQVLDREQFREDAKVLRNMAWLIFKRHSKRYIDVLYEKELENWLIDSLEHDRKWRRTQAKLKHDAQKKWN</sequence>
<dbReference type="EMBL" id="BRXU01000057">
    <property type="protein sequence ID" value="GLC62051.1"/>
    <property type="molecule type" value="Genomic_DNA"/>
</dbReference>
<gene>
    <name evidence="2" type="primary">PLEST011809</name>
    <name evidence="2" type="ORF">PLESTB_001835400</name>
</gene>
<feature type="compositionally biased region" description="Basic and acidic residues" evidence="1">
    <location>
        <begin position="680"/>
        <end position="692"/>
    </location>
</feature>
<accession>A0A9W6C0K6</accession>
<evidence type="ECO:0000313" key="3">
    <source>
        <dbReference type="Proteomes" id="UP001165080"/>
    </source>
</evidence>
<feature type="region of interest" description="Disordered" evidence="1">
    <location>
        <begin position="582"/>
        <end position="608"/>
    </location>
</feature>
<feature type="region of interest" description="Disordered" evidence="1">
    <location>
        <begin position="924"/>
        <end position="967"/>
    </location>
</feature>
<proteinExistence type="predicted"/>
<dbReference type="Proteomes" id="UP001165080">
    <property type="component" value="Unassembled WGS sequence"/>
</dbReference>
<reference evidence="2 3" key="1">
    <citation type="journal article" date="2023" name="Commun. Biol.">
        <title>Reorganization of the ancestral sex-determining regions during the evolution of trioecy in Pleodorina starrii.</title>
        <authorList>
            <person name="Takahashi K."/>
            <person name="Suzuki S."/>
            <person name="Kawai-Toyooka H."/>
            <person name="Yamamoto K."/>
            <person name="Hamaji T."/>
            <person name="Ootsuki R."/>
            <person name="Yamaguchi H."/>
            <person name="Kawachi M."/>
            <person name="Higashiyama T."/>
            <person name="Nozaki H."/>
        </authorList>
    </citation>
    <scope>NUCLEOTIDE SEQUENCE [LARGE SCALE GENOMIC DNA]</scope>
    <source>
        <strain evidence="2 3">NIES-4479</strain>
    </source>
</reference>
<feature type="compositionally biased region" description="Gly residues" evidence="1">
    <location>
        <begin position="646"/>
        <end position="655"/>
    </location>
</feature>
<organism evidence="2 3">
    <name type="scientific">Pleodorina starrii</name>
    <dbReference type="NCBI Taxonomy" id="330485"/>
    <lineage>
        <taxon>Eukaryota</taxon>
        <taxon>Viridiplantae</taxon>
        <taxon>Chlorophyta</taxon>
        <taxon>core chlorophytes</taxon>
        <taxon>Chlorophyceae</taxon>
        <taxon>CS clade</taxon>
        <taxon>Chlamydomonadales</taxon>
        <taxon>Volvocaceae</taxon>
        <taxon>Pleodorina</taxon>
    </lineage>
</organism>
<keyword evidence="3" id="KW-1185">Reference proteome</keyword>
<protein>
    <submittedName>
        <fullName evidence="2">Uncharacterized protein</fullName>
    </submittedName>
</protein>
<feature type="compositionally biased region" description="Low complexity" evidence="1">
    <location>
        <begin position="629"/>
        <end position="645"/>
    </location>
</feature>
<feature type="compositionally biased region" description="Gly residues" evidence="1">
    <location>
        <begin position="365"/>
        <end position="374"/>
    </location>
</feature>
<comment type="caution">
    <text evidence="2">The sequence shown here is derived from an EMBL/GenBank/DDBJ whole genome shotgun (WGS) entry which is preliminary data.</text>
</comment>
<feature type="region of interest" description="Disordered" evidence="1">
    <location>
        <begin position="307"/>
        <end position="336"/>
    </location>
</feature>
<dbReference type="AlphaFoldDB" id="A0A9W6C0K6"/>
<feature type="compositionally biased region" description="Low complexity" evidence="1">
    <location>
        <begin position="599"/>
        <end position="608"/>
    </location>
</feature>
<feature type="region of interest" description="Disordered" evidence="1">
    <location>
        <begin position="189"/>
        <end position="246"/>
    </location>
</feature>
<feature type="region of interest" description="Disordered" evidence="1">
    <location>
        <begin position="357"/>
        <end position="385"/>
    </location>
</feature>
<evidence type="ECO:0000313" key="2">
    <source>
        <dbReference type="EMBL" id="GLC62051.1"/>
    </source>
</evidence>
<name>A0A9W6C0K6_9CHLO</name>
<feature type="compositionally biased region" description="Low complexity" evidence="1">
    <location>
        <begin position="284"/>
        <end position="295"/>
    </location>
</feature>
<feature type="region of interest" description="Disordered" evidence="1">
    <location>
        <begin position="37"/>
        <end position="152"/>
    </location>
</feature>
<evidence type="ECO:0000256" key="1">
    <source>
        <dbReference type="SAM" id="MobiDB-lite"/>
    </source>
</evidence>
<feature type="compositionally biased region" description="Low complexity" evidence="1">
    <location>
        <begin position="952"/>
        <end position="967"/>
    </location>
</feature>
<feature type="compositionally biased region" description="Low complexity" evidence="1">
    <location>
        <begin position="656"/>
        <end position="676"/>
    </location>
</feature>
<feature type="compositionally biased region" description="Gly residues" evidence="1">
    <location>
        <begin position="309"/>
        <end position="319"/>
    </location>
</feature>
<dbReference type="OrthoDB" id="537969at2759"/>
<feature type="compositionally biased region" description="Pro residues" evidence="1">
    <location>
        <begin position="585"/>
        <end position="598"/>
    </location>
</feature>
<feature type="region of interest" description="Disordered" evidence="1">
    <location>
        <begin position="629"/>
        <end position="716"/>
    </location>
</feature>